<dbReference type="EMBL" id="CP014168">
    <property type="protein sequence ID" value="AOH83038.1"/>
    <property type="molecule type" value="Genomic_DNA"/>
</dbReference>
<organism evidence="1 2">
    <name type="scientific">Sphingomonas panacis</name>
    <dbReference type="NCBI Taxonomy" id="1560345"/>
    <lineage>
        <taxon>Bacteria</taxon>
        <taxon>Pseudomonadati</taxon>
        <taxon>Pseudomonadota</taxon>
        <taxon>Alphaproteobacteria</taxon>
        <taxon>Sphingomonadales</taxon>
        <taxon>Sphingomonadaceae</taxon>
        <taxon>Sphingomonas</taxon>
    </lineage>
</organism>
<evidence type="ECO:0000313" key="1">
    <source>
        <dbReference type="EMBL" id="AOH83038.1"/>
    </source>
</evidence>
<accession>A0A1B3Z6I1</accession>
<protein>
    <recommendedName>
        <fullName evidence="3">DUF3572 domain-containing protein</fullName>
    </recommendedName>
</protein>
<evidence type="ECO:0008006" key="3">
    <source>
        <dbReference type="Google" id="ProtNLM"/>
    </source>
</evidence>
<keyword evidence="2" id="KW-1185">Reference proteome</keyword>
<proteinExistence type="predicted"/>
<dbReference type="KEGG" id="span:AWL63_02655"/>
<dbReference type="RefSeq" id="WP_069203622.1">
    <property type="nucleotide sequence ID" value="NZ_CP014168.1"/>
</dbReference>
<reference evidence="1 2" key="1">
    <citation type="submission" date="2016-01" db="EMBL/GenBank/DDBJ databases">
        <title>Complete genome and mega plasmid sequence of Sphingomonas panacis DCY99 elicits systemic resistance in rice to Xanthomonas oryzae.</title>
        <authorList>
            <person name="Kim Y.J."/>
            <person name="Yang D.C."/>
            <person name="Sing P."/>
        </authorList>
    </citation>
    <scope>NUCLEOTIDE SEQUENCE [LARGE SCALE GENOMIC DNA]</scope>
    <source>
        <strain evidence="1 2">DCY99</strain>
    </source>
</reference>
<dbReference type="STRING" id="1560345.AWL63_02655"/>
<dbReference type="Pfam" id="PF12096">
    <property type="entry name" value="DUF3572"/>
    <property type="match status" value="1"/>
</dbReference>
<gene>
    <name evidence="1" type="ORF">AWL63_02655</name>
</gene>
<name>A0A1B3Z6I1_9SPHN</name>
<dbReference type="InterPro" id="IPR021955">
    <property type="entry name" value="DUF3572"/>
</dbReference>
<evidence type="ECO:0000313" key="2">
    <source>
        <dbReference type="Proteomes" id="UP000094256"/>
    </source>
</evidence>
<dbReference type="Proteomes" id="UP000094256">
    <property type="component" value="Chromosome"/>
</dbReference>
<dbReference type="AlphaFoldDB" id="A0A1B3Z6I1"/>
<dbReference type="OrthoDB" id="7356934at2"/>
<sequence length="94" mass="9974">MRAPDTNADATELALRALVWTLAEPDRAQRLLDTTGLMPDDLRARAGEPAVLGAVLAFLEGYEPDLIACAEGLDVRPEAIVAAHRALDGGAFYA</sequence>